<reference evidence="1 2" key="1">
    <citation type="journal article" date="2014" name="Nat. Commun.">
        <title>Molecular traces of alternative social organization in a termite genome.</title>
        <authorList>
            <person name="Terrapon N."/>
            <person name="Li C."/>
            <person name="Robertson H.M."/>
            <person name="Ji L."/>
            <person name="Meng X."/>
            <person name="Booth W."/>
            <person name="Chen Z."/>
            <person name="Childers C.P."/>
            <person name="Glastad K.M."/>
            <person name="Gokhale K."/>
            <person name="Gowin J."/>
            <person name="Gronenberg W."/>
            <person name="Hermansen R.A."/>
            <person name="Hu H."/>
            <person name="Hunt B.G."/>
            <person name="Huylmans A.K."/>
            <person name="Khalil S.M."/>
            <person name="Mitchell R.D."/>
            <person name="Munoz-Torres M.C."/>
            <person name="Mustard J.A."/>
            <person name="Pan H."/>
            <person name="Reese J.T."/>
            <person name="Scharf M.E."/>
            <person name="Sun F."/>
            <person name="Vogel H."/>
            <person name="Xiao J."/>
            <person name="Yang W."/>
            <person name="Yang Z."/>
            <person name="Yang Z."/>
            <person name="Zhou J."/>
            <person name="Zhu J."/>
            <person name="Brent C.S."/>
            <person name="Elsik C.G."/>
            <person name="Goodisman M.A."/>
            <person name="Liberles D.A."/>
            <person name="Roe R.M."/>
            <person name="Vargo E.L."/>
            <person name="Vilcinskas A."/>
            <person name="Wang J."/>
            <person name="Bornberg-Bauer E."/>
            <person name="Korb J."/>
            <person name="Zhang G."/>
            <person name="Liebig J."/>
        </authorList>
    </citation>
    <scope>NUCLEOTIDE SEQUENCE [LARGE SCALE GENOMIC DNA]</scope>
    <source>
        <tissue evidence="1">Whole organism</tissue>
    </source>
</reference>
<gene>
    <name evidence="1" type="ORF">L798_00366</name>
</gene>
<keyword evidence="2" id="KW-1185">Reference proteome</keyword>
<protein>
    <submittedName>
        <fullName evidence="1">Uncharacterized protein</fullName>
    </submittedName>
</protein>
<proteinExistence type="predicted"/>
<sequence length="141" mass="16508">MHDTMSFVSKDGNSGAKLTTVNLTKAFLTRVMLRNLGAKIRPWFFETIRPRYVQMLPPVFRRYEEFLHPFRLAGFSSNRGPSHLGPDRNRVANPWVKTKKRKEKKNRYTILNGHNFAVHYITISVLRRFFCPVRALSSLEL</sequence>
<organism evidence="1 2">
    <name type="scientific">Zootermopsis nevadensis</name>
    <name type="common">Dampwood termite</name>
    <dbReference type="NCBI Taxonomy" id="136037"/>
    <lineage>
        <taxon>Eukaryota</taxon>
        <taxon>Metazoa</taxon>
        <taxon>Ecdysozoa</taxon>
        <taxon>Arthropoda</taxon>
        <taxon>Hexapoda</taxon>
        <taxon>Insecta</taxon>
        <taxon>Pterygota</taxon>
        <taxon>Neoptera</taxon>
        <taxon>Polyneoptera</taxon>
        <taxon>Dictyoptera</taxon>
        <taxon>Blattodea</taxon>
        <taxon>Blattoidea</taxon>
        <taxon>Termitoidae</taxon>
        <taxon>Termopsidae</taxon>
        <taxon>Zootermopsis</taxon>
    </lineage>
</organism>
<accession>A0A067QKK5</accession>
<name>A0A067QKK5_ZOONE</name>
<dbReference type="EMBL" id="KK853229">
    <property type="protein sequence ID" value="KDR09645.1"/>
    <property type="molecule type" value="Genomic_DNA"/>
</dbReference>
<dbReference type="InParanoid" id="A0A067QKK5"/>
<dbReference type="AlphaFoldDB" id="A0A067QKK5"/>
<dbReference type="Proteomes" id="UP000027135">
    <property type="component" value="Unassembled WGS sequence"/>
</dbReference>
<evidence type="ECO:0000313" key="1">
    <source>
        <dbReference type="EMBL" id="KDR09645.1"/>
    </source>
</evidence>
<evidence type="ECO:0000313" key="2">
    <source>
        <dbReference type="Proteomes" id="UP000027135"/>
    </source>
</evidence>